<comment type="similarity">
    <text evidence="3">Belongs to the ODF2 family.</text>
</comment>
<proteinExistence type="inferred from homology"/>
<feature type="coiled-coil region" evidence="8">
    <location>
        <begin position="461"/>
        <end position="513"/>
    </location>
</feature>
<dbReference type="PANTHER" id="PTHR23162:SF7">
    <property type="entry name" value="PROTEIN BCAP"/>
    <property type="match status" value="1"/>
</dbReference>
<feature type="coiled-coil region" evidence="8">
    <location>
        <begin position="345"/>
        <end position="379"/>
    </location>
</feature>
<dbReference type="GO" id="GO:0036064">
    <property type="term" value="C:ciliary basal body"/>
    <property type="evidence" value="ECO:0007669"/>
    <property type="project" value="TreeGrafter"/>
</dbReference>
<evidence type="ECO:0000256" key="2">
    <source>
        <dbReference type="ARBA" id="ARBA00004138"/>
    </source>
</evidence>
<evidence type="ECO:0000313" key="11">
    <source>
        <dbReference type="Proteomes" id="UP000694521"/>
    </source>
</evidence>
<keyword evidence="6" id="KW-0206">Cytoskeleton</keyword>
<evidence type="ECO:0000256" key="6">
    <source>
        <dbReference type="ARBA" id="ARBA00023212"/>
    </source>
</evidence>
<reference evidence="10" key="1">
    <citation type="submission" date="2025-08" db="UniProtKB">
        <authorList>
            <consortium name="Ensembl"/>
        </authorList>
    </citation>
    <scope>IDENTIFICATION</scope>
</reference>
<name>A0A8B9ESX1_ANSCY</name>
<evidence type="ECO:0000256" key="1">
    <source>
        <dbReference type="ARBA" id="ARBA00004114"/>
    </source>
</evidence>
<dbReference type="GO" id="GO:0005813">
    <property type="term" value="C:centrosome"/>
    <property type="evidence" value="ECO:0007669"/>
    <property type="project" value="TreeGrafter"/>
</dbReference>
<feature type="compositionally biased region" description="Basic and acidic residues" evidence="9">
    <location>
        <begin position="188"/>
        <end position="197"/>
    </location>
</feature>
<sequence>MLSSLLDKYYCVRQEVSKDWRRERKGKFFLLEISAGAGVRTPRLAPQHSNMSSSPQAASALPAPTCTAPFLDSELQEKFFLADVNEGKLCVVPITSGEAGKLCSLIQLYKDDYYRTTNAIQSRKYVTDLSKESDRLEHQLAEPTQEEIWKQSWAPCPDKYRLKITELSPLLKKRSPKNHLQQSLNESASRRQKEHNPCENGALQEVFEADMEINSAEDFMPTFKDVIGRITNVCKLSVSEMTITGTQEDLLVEELETLKTTKRLLWLSLQTREHEHLSSKNIDALIQKLSQNETRNANLRRRILEREKCVKELSSMLQFKKINVLKEDHISRLASTVEAHLQCQIQRKGVENEELKLKIQTLEKKIAEYKLQVGDYKHQILALRETSEQEKTGLRKAITSQKRKAAHFEEAVKNLTSRIREHEVKLSEILSASDVWKKQHDRMVEEKTMLEIQTEDRKKQITSLSEDLKRKEEYRRNSNEEILGKLNSVNSENEKIYRENEKLKVSLATLENSTGSFENEMLGLQEKAKLQENLVEQCKIQEEDNVNSMDSHSLEVENFNIQKKYEDLKRKLEKIEFQNEELAYQLKKEDESLQCSKLQLEEKIAEYNGLTRQLESALEEGKKMVAEEFEKLSYTEQALETKILLLESELREWQEEKKQLLCRFHHNEKHHEICLKELENSLQKSENKNQSIQSYVQFLKTSYITMFG</sequence>
<keyword evidence="7" id="KW-0966">Cell projection</keyword>
<feature type="compositionally biased region" description="Polar residues" evidence="9">
    <location>
        <begin position="178"/>
        <end position="187"/>
    </location>
</feature>
<evidence type="ECO:0000256" key="4">
    <source>
        <dbReference type="ARBA" id="ARBA00022490"/>
    </source>
</evidence>
<evidence type="ECO:0000256" key="9">
    <source>
        <dbReference type="SAM" id="MobiDB-lite"/>
    </source>
</evidence>
<dbReference type="AlphaFoldDB" id="A0A8B9ESX1"/>
<keyword evidence="4" id="KW-0963">Cytoplasm</keyword>
<feature type="coiled-coil region" evidence="8">
    <location>
        <begin position="558"/>
        <end position="695"/>
    </location>
</feature>
<dbReference type="PANTHER" id="PTHR23162">
    <property type="entry name" value="OUTER DENSE FIBER OF SPERM TAILS 2"/>
    <property type="match status" value="1"/>
</dbReference>
<dbReference type="Ensembl" id="ENSACDT00005030132.1">
    <property type="protein sequence ID" value="ENSACDP00005025262.1"/>
    <property type="gene ID" value="ENSACDG00005018264.1"/>
</dbReference>
<comment type="subcellular location">
    <subcellularLocation>
        <location evidence="2">Cell projection</location>
        <location evidence="2">Cilium</location>
    </subcellularLocation>
    <subcellularLocation>
        <location evidence="1">Cytoplasm</location>
        <location evidence="1">Cytoskeleton</location>
        <location evidence="1">Microtubule organizing center</location>
        <location evidence="1">Centrosome</location>
        <location evidence="1">Centriole</location>
    </subcellularLocation>
</comment>
<protein>
    <submittedName>
        <fullName evidence="10">Outer dense fiber of sperm tails 2 like</fullName>
    </submittedName>
</protein>
<evidence type="ECO:0000256" key="8">
    <source>
        <dbReference type="SAM" id="Coils"/>
    </source>
</evidence>
<keyword evidence="5 8" id="KW-0175">Coiled coil</keyword>
<accession>A0A8B9ESX1</accession>
<dbReference type="Proteomes" id="UP000694521">
    <property type="component" value="Unplaced"/>
</dbReference>
<evidence type="ECO:0000313" key="10">
    <source>
        <dbReference type="Ensembl" id="ENSACDP00005025262.1"/>
    </source>
</evidence>
<organism evidence="10 11">
    <name type="scientific">Anser cygnoides</name>
    <name type="common">Swan goose</name>
    <dbReference type="NCBI Taxonomy" id="8845"/>
    <lineage>
        <taxon>Eukaryota</taxon>
        <taxon>Metazoa</taxon>
        <taxon>Chordata</taxon>
        <taxon>Craniata</taxon>
        <taxon>Vertebrata</taxon>
        <taxon>Euteleostomi</taxon>
        <taxon>Archelosauria</taxon>
        <taxon>Archosauria</taxon>
        <taxon>Dinosauria</taxon>
        <taxon>Saurischia</taxon>
        <taxon>Theropoda</taxon>
        <taxon>Coelurosauria</taxon>
        <taxon>Aves</taxon>
        <taxon>Neognathae</taxon>
        <taxon>Galloanserae</taxon>
        <taxon>Anseriformes</taxon>
        <taxon>Anatidae</taxon>
        <taxon>Anserinae</taxon>
        <taxon>Anser</taxon>
    </lineage>
</organism>
<evidence type="ECO:0000256" key="7">
    <source>
        <dbReference type="ARBA" id="ARBA00023273"/>
    </source>
</evidence>
<keyword evidence="11" id="KW-1185">Reference proteome</keyword>
<dbReference type="GO" id="GO:0005814">
    <property type="term" value="C:centriole"/>
    <property type="evidence" value="ECO:0007669"/>
    <property type="project" value="UniProtKB-SubCell"/>
</dbReference>
<reference evidence="10" key="2">
    <citation type="submission" date="2025-09" db="UniProtKB">
        <authorList>
            <consortium name="Ensembl"/>
        </authorList>
    </citation>
    <scope>IDENTIFICATION</scope>
</reference>
<dbReference type="GO" id="GO:1902018">
    <property type="term" value="P:negative regulation of cilium assembly"/>
    <property type="evidence" value="ECO:0007669"/>
    <property type="project" value="TreeGrafter"/>
</dbReference>
<feature type="region of interest" description="Disordered" evidence="9">
    <location>
        <begin position="174"/>
        <end position="198"/>
    </location>
</feature>
<evidence type="ECO:0000256" key="3">
    <source>
        <dbReference type="ARBA" id="ARBA00009316"/>
    </source>
</evidence>
<evidence type="ECO:0000256" key="5">
    <source>
        <dbReference type="ARBA" id="ARBA00023054"/>
    </source>
</evidence>
<dbReference type="InterPro" id="IPR026099">
    <property type="entry name" value="Odf2-rel"/>
</dbReference>